<comment type="caution">
    <text evidence="1">The sequence shown here is derived from an EMBL/GenBank/DDBJ whole genome shotgun (WGS) entry which is preliminary data.</text>
</comment>
<dbReference type="GO" id="GO:0009313">
    <property type="term" value="P:oligosaccharide catabolic process"/>
    <property type="evidence" value="ECO:0007669"/>
    <property type="project" value="TreeGrafter"/>
</dbReference>
<feature type="non-terminal residue" evidence="1">
    <location>
        <position position="1"/>
    </location>
</feature>
<dbReference type="EMBL" id="LIBO01000283">
    <property type="protein sequence ID" value="KRO60496.1"/>
    <property type="molecule type" value="Genomic_DNA"/>
</dbReference>
<dbReference type="Gene3D" id="3.20.20.80">
    <property type="entry name" value="Glycosidases"/>
    <property type="match status" value="1"/>
</dbReference>
<evidence type="ECO:0000313" key="2">
    <source>
        <dbReference type="Proteomes" id="UP000051269"/>
    </source>
</evidence>
<dbReference type="PANTHER" id="PTHR10357:SF205">
    <property type="entry name" value="O-GLYCOSYL HYDROLASE FAMILY 13"/>
    <property type="match status" value="1"/>
</dbReference>
<name>A0A0R2RHQ9_9BACT</name>
<dbReference type="AlphaFoldDB" id="A0A0R2RHQ9"/>
<protein>
    <submittedName>
        <fullName evidence="1">Uncharacterized protein</fullName>
    </submittedName>
</protein>
<dbReference type="InterPro" id="IPR017853">
    <property type="entry name" value="GH"/>
</dbReference>
<organism evidence="1 2">
    <name type="scientific">Verrucomicrobia subdivision 6 bacterium BACL9 MAG-120507-bin52</name>
    <dbReference type="NCBI Taxonomy" id="1655590"/>
    <lineage>
        <taxon>Bacteria</taxon>
        <taxon>Pseudomonadati</taxon>
        <taxon>Verrucomicrobiota</taxon>
        <taxon>Verrucomicrobiia</taxon>
        <taxon>Verrucomicrobiales</taxon>
        <taxon>Verrucomicrobia subdivision 6</taxon>
    </lineage>
</organism>
<dbReference type="GO" id="GO:0004556">
    <property type="term" value="F:alpha-amylase activity"/>
    <property type="evidence" value="ECO:0007669"/>
    <property type="project" value="TreeGrafter"/>
</dbReference>
<reference evidence="1 2" key="1">
    <citation type="submission" date="2015-10" db="EMBL/GenBank/DDBJ databases">
        <title>Metagenome-Assembled Genomes uncover a global brackish microbiome.</title>
        <authorList>
            <person name="Hugerth L.W."/>
            <person name="Larsson J."/>
            <person name="Alneberg J."/>
            <person name="Lindh M.V."/>
            <person name="Legrand C."/>
            <person name="Pinhassi J."/>
            <person name="Andersson A.F."/>
        </authorList>
    </citation>
    <scope>NUCLEOTIDE SEQUENCE [LARGE SCALE GENOMIC DNA]</scope>
    <source>
        <strain evidence="1">BACL18 MAG-120507-bin52</strain>
    </source>
</reference>
<evidence type="ECO:0000313" key="1">
    <source>
        <dbReference type="EMBL" id="KRO60496.1"/>
    </source>
</evidence>
<accession>A0A0R2RHQ9</accession>
<gene>
    <name evidence="1" type="ORF">ABR82_06470</name>
</gene>
<proteinExistence type="predicted"/>
<sequence>HPERDFGKDDQATEFFSGDDFYYLKPGSDGPPLHLATFDRKKKQPTTPTTRVIWDDKDNRFPGLKEKIDGLFPPEQKRGRVTGDNQNTWRPSQECWYETCKLNYGYDFTQGAKGKRKHPTVLQPEVPVPNLWKKMDAIMSYWQEIGVDGFRCDVSHIIPSEFWHWALARARTRNPRTYFYAECYEGDTRLEVPDANPELASYHSNPLSLIEAGFSSVYGHDAYKGLMKIYEESGWANDLDSLTRPGFVGDNSLRYAENHDECRIASTQHWGGHGMSVGRVVSTVLFALSRGPVMVYYGQEVGEAATVGAAGFELDKGRTTFFDYWSVPELQKWYHDGSCDGSDLSIEQKELRAFYGRTLQSLTHPALAQGNFYPLNPANQSNPAYGRLSGETTSGHWMYSFLRNDPVNQKSVLVAVNLHPTQTLSGVRCLLSKESAAALALPTGTTLTGTDLLASTNPATFSAPADTLTSQGVPLPDLPPFSSYYFDLSTQK</sequence>
<dbReference type="Proteomes" id="UP000051269">
    <property type="component" value="Unassembled WGS sequence"/>
</dbReference>
<dbReference type="SUPFAM" id="SSF51445">
    <property type="entry name" value="(Trans)glycosidases"/>
    <property type="match status" value="1"/>
</dbReference>
<dbReference type="PANTHER" id="PTHR10357">
    <property type="entry name" value="ALPHA-AMYLASE FAMILY MEMBER"/>
    <property type="match status" value="1"/>
</dbReference>